<feature type="transmembrane region" description="Helical" evidence="6">
    <location>
        <begin position="361"/>
        <end position="385"/>
    </location>
</feature>
<evidence type="ECO:0000256" key="7">
    <source>
        <dbReference type="SAM" id="MobiDB-lite"/>
    </source>
</evidence>
<proteinExistence type="predicted"/>
<evidence type="ECO:0000256" key="6">
    <source>
        <dbReference type="RuleBase" id="RU363132"/>
    </source>
</evidence>
<feature type="transmembrane region" description="Helical" evidence="6">
    <location>
        <begin position="292"/>
        <end position="315"/>
    </location>
</feature>
<evidence type="ECO:0000256" key="5">
    <source>
        <dbReference type="ARBA" id="ARBA00023136"/>
    </source>
</evidence>
<keyword evidence="10" id="KW-1185">Reference proteome</keyword>
<dbReference type="EMBL" id="JBDFQZ010000011">
    <property type="protein sequence ID" value="KAK9676840.1"/>
    <property type="molecule type" value="Genomic_DNA"/>
</dbReference>
<name>A0AAW1HLE9_SAPOF</name>
<dbReference type="PANTHER" id="PTHR46626:SF2">
    <property type="entry name" value="RETICULON-LIKE PROTEIN B17"/>
    <property type="match status" value="1"/>
</dbReference>
<evidence type="ECO:0000256" key="1">
    <source>
        <dbReference type="ARBA" id="ARBA00004477"/>
    </source>
</evidence>
<comment type="caution">
    <text evidence="9">The sequence shown here is derived from an EMBL/GenBank/DDBJ whole genome shotgun (WGS) entry which is preliminary data.</text>
</comment>
<keyword evidence="4 6" id="KW-1133">Transmembrane helix</keyword>
<comment type="subcellular location">
    <subcellularLocation>
        <location evidence="1 6">Endoplasmic reticulum membrane</location>
        <topology evidence="1 6">Multi-pass membrane protein</topology>
    </subcellularLocation>
</comment>
<evidence type="ECO:0000256" key="2">
    <source>
        <dbReference type="ARBA" id="ARBA00022692"/>
    </source>
</evidence>
<sequence>MEAKTPPTNKKSAPRLLIDEQIHEIPHFEVEIAPSPSPSPSRPKKSPLSSSASKLLVNKSRGCLPMHELLLNLSPSPVRKSRTRVSDRLELAEDDLRRKCKGRSSGNGLSGCFSPRNLRRSRRRIEMDEREIVGFEEVVKPRKRRISGKSKKEKANSVNFAVCSKDNDGGESALERIRLMIWDLVMWNDVAKSSLWFGFGCLCFLSSCFTKGLSISLFSVISQLGLVFLAVSFISNTLHQRENVPEQSELCLKEEDILKVIRAVLPALNLSISKARELFSGEPSMTLKVASFFLFGAEYGHFLTIWRLCVLGFFISFTAPKLYSSYAAQIDNKVEQYKSIAVEAWRACYHKKIVAASAATIFWNMSCLKTRVFAAFIALVIFRYYRQHSDSIMEEDTVPKDENLDLQGNPTIAEEPAKETLQQALVVADQKSDK</sequence>
<keyword evidence="5 6" id="KW-0472">Membrane</keyword>
<gene>
    <name evidence="9" type="ORF">RND81_11G105100</name>
</gene>
<organism evidence="9 10">
    <name type="scientific">Saponaria officinalis</name>
    <name type="common">Common soapwort</name>
    <name type="synonym">Lychnis saponaria</name>
    <dbReference type="NCBI Taxonomy" id="3572"/>
    <lineage>
        <taxon>Eukaryota</taxon>
        <taxon>Viridiplantae</taxon>
        <taxon>Streptophyta</taxon>
        <taxon>Embryophyta</taxon>
        <taxon>Tracheophyta</taxon>
        <taxon>Spermatophyta</taxon>
        <taxon>Magnoliopsida</taxon>
        <taxon>eudicotyledons</taxon>
        <taxon>Gunneridae</taxon>
        <taxon>Pentapetalae</taxon>
        <taxon>Caryophyllales</taxon>
        <taxon>Caryophyllaceae</taxon>
        <taxon>Caryophylleae</taxon>
        <taxon>Saponaria</taxon>
    </lineage>
</organism>
<accession>A0AAW1HLE9</accession>
<dbReference type="GO" id="GO:0005789">
    <property type="term" value="C:endoplasmic reticulum membrane"/>
    <property type="evidence" value="ECO:0007669"/>
    <property type="project" value="UniProtKB-SubCell"/>
</dbReference>
<dbReference type="InterPro" id="IPR044647">
    <property type="entry name" value="RTNLB17/18/21"/>
</dbReference>
<dbReference type="InterPro" id="IPR003388">
    <property type="entry name" value="Reticulon"/>
</dbReference>
<evidence type="ECO:0000256" key="3">
    <source>
        <dbReference type="ARBA" id="ARBA00022824"/>
    </source>
</evidence>
<evidence type="ECO:0000259" key="8">
    <source>
        <dbReference type="PROSITE" id="PS50845"/>
    </source>
</evidence>
<feature type="region of interest" description="Disordered" evidence="7">
    <location>
        <begin position="29"/>
        <end position="52"/>
    </location>
</feature>
<evidence type="ECO:0000256" key="4">
    <source>
        <dbReference type="ARBA" id="ARBA00022989"/>
    </source>
</evidence>
<keyword evidence="3 6" id="KW-0256">Endoplasmic reticulum</keyword>
<dbReference type="PANTHER" id="PTHR46626">
    <property type="entry name" value="RETICULON-LIKE PROTEIN B17"/>
    <property type="match status" value="1"/>
</dbReference>
<dbReference type="Proteomes" id="UP001443914">
    <property type="component" value="Unassembled WGS sequence"/>
</dbReference>
<dbReference type="Pfam" id="PF02453">
    <property type="entry name" value="Reticulon"/>
    <property type="match status" value="1"/>
</dbReference>
<keyword evidence="2 6" id="KW-0812">Transmembrane</keyword>
<feature type="domain" description="Reticulon" evidence="8">
    <location>
        <begin position="181"/>
        <end position="339"/>
    </location>
</feature>
<evidence type="ECO:0000313" key="10">
    <source>
        <dbReference type="Proteomes" id="UP001443914"/>
    </source>
</evidence>
<dbReference type="PROSITE" id="PS50845">
    <property type="entry name" value="RETICULON"/>
    <property type="match status" value="1"/>
</dbReference>
<evidence type="ECO:0000313" key="9">
    <source>
        <dbReference type="EMBL" id="KAK9676840.1"/>
    </source>
</evidence>
<feature type="transmembrane region" description="Helical" evidence="6">
    <location>
        <begin position="213"/>
        <end position="234"/>
    </location>
</feature>
<protein>
    <recommendedName>
        <fullName evidence="6">Reticulon-like protein</fullName>
    </recommendedName>
</protein>
<dbReference type="AlphaFoldDB" id="A0AAW1HLE9"/>
<reference evidence="9" key="1">
    <citation type="submission" date="2024-03" db="EMBL/GenBank/DDBJ databases">
        <title>WGS assembly of Saponaria officinalis var. Norfolk2.</title>
        <authorList>
            <person name="Jenkins J."/>
            <person name="Shu S."/>
            <person name="Grimwood J."/>
            <person name="Barry K."/>
            <person name="Goodstein D."/>
            <person name="Schmutz J."/>
            <person name="Leebens-Mack J."/>
            <person name="Osbourn A."/>
        </authorList>
    </citation>
    <scope>NUCLEOTIDE SEQUENCE [LARGE SCALE GENOMIC DNA]</scope>
    <source>
        <strain evidence="9">JIC</strain>
    </source>
</reference>